<proteinExistence type="predicted"/>
<dbReference type="AlphaFoldDB" id="A0A3L6F6N7"/>
<dbReference type="Proteomes" id="UP000251960">
    <property type="component" value="Chromosome 4"/>
</dbReference>
<gene>
    <name evidence="1" type="ORF">Zm00014a_002844</name>
</gene>
<reference evidence="1" key="1">
    <citation type="journal article" date="2018" name="Nat. Genet.">
        <title>Extensive intraspecific gene order and gene structural variations between Mo17 and other maize genomes.</title>
        <authorList>
            <person name="Sun S."/>
            <person name="Zhou Y."/>
            <person name="Chen J."/>
            <person name="Shi J."/>
            <person name="Zhao H."/>
            <person name="Zhao H."/>
            <person name="Song W."/>
            <person name="Zhang M."/>
            <person name="Cui Y."/>
            <person name="Dong X."/>
            <person name="Liu H."/>
            <person name="Ma X."/>
            <person name="Jiao Y."/>
            <person name="Wang B."/>
            <person name="Wei X."/>
            <person name="Stein J.C."/>
            <person name="Glaubitz J.C."/>
            <person name="Lu F."/>
            <person name="Yu G."/>
            <person name="Liang C."/>
            <person name="Fengler K."/>
            <person name="Li B."/>
            <person name="Rafalski A."/>
            <person name="Schnable P.S."/>
            <person name="Ware D.H."/>
            <person name="Buckler E.S."/>
            <person name="Lai J."/>
        </authorList>
    </citation>
    <scope>NUCLEOTIDE SEQUENCE [LARGE SCALE GENOMIC DNA]</scope>
    <source>
        <tissue evidence="1">Seedling</tissue>
    </source>
</reference>
<dbReference type="EMBL" id="NCVQ01000005">
    <property type="protein sequence ID" value="PWZ28932.1"/>
    <property type="molecule type" value="Genomic_DNA"/>
</dbReference>
<evidence type="ECO:0000313" key="1">
    <source>
        <dbReference type="EMBL" id="PWZ28932.1"/>
    </source>
</evidence>
<protein>
    <submittedName>
        <fullName evidence="1">Uncharacterized protein</fullName>
    </submittedName>
</protein>
<name>A0A3L6F6N7_MAIZE</name>
<sequence>MVATQARREGAGEWFVGVATMTSSLPPTTSMETFPPVSPSLFLLDRVSSHFLVPVFMVDGRCRGWGRGLGARGAPVTGDGGEHRADCRVLGVRDKRRQLICMMDNLLIWIIVSIASEDAIDRSTGYLQNLQRCPQQRSEQ</sequence>
<accession>A0A3L6F6N7</accession>
<organism evidence="1">
    <name type="scientific">Zea mays</name>
    <name type="common">Maize</name>
    <dbReference type="NCBI Taxonomy" id="4577"/>
    <lineage>
        <taxon>Eukaryota</taxon>
        <taxon>Viridiplantae</taxon>
        <taxon>Streptophyta</taxon>
        <taxon>Embryophyta</taxon>
        <taxon>Tracheophyta</taxon>
        <taxon>Spermatophyta</taxon>
        <taxon>Magnoliopsida</taxon>
        <taxon>Liliopsida</taxon>
        <taxon>Poales</taxon>
        <taxon>Poaceae</taxon>
        <taxon>PACMAD clade</taxon>
        <taxon>Panicoideae</taxon>
        <taxon>Andropogonodae</taxon>
        <taxon>Andropogoneae</taxon>
        <taxon>Tripsacinae</taxon>
        <taxon>Zea</taxon>
    </lineage>
</organism>
<comment type="caution">
    <text evidence="1">The sequence shown here is derived from an EMBL/GenBank/DDBJ whole genome shotgun (WGS) entry which is preliminary data.</text>
</comment>